<evidence type="ECO:0000313" key="1">
    <source>
        <dbReference type="EMBL" id="KAK0175020.1"/>
    </source>
</evidence>
<name>A0AA39FSH3_MICHY</name>
<reference evidence="1" key="1">
    <citation type="journal article" date="2023" name="bioRxiv">
        <title>Scaffold-level genome assemblies of two parasitoid biocontrol wasps reveal the parthenogenesis mechanism and an associated novel virus.</title>
        <authorList>
            <person name="Inwood S."/>
            <person name="Skelly J."/>
            <person name="Guhlin J."/>
            <person name="Harrop T."/>
            <person name="Goldson S."/>
            <person name="Dearden P."/>
        </authorList>
    </citation>
    <scope>NUCLEOTIDE SEQUENCE</scope>
    <source>
        <strain evidence="1">Lincoln</strain>
        <tissue evidence="1">Whole body</tissue>
    </source>
</reference>
<dbReference type="Proteomes" id="UP001168972">
    <property type="component" value="Unassembled WGS sequence"/>
</dbReference>
<protein>
    <submittedName>
        <fullName evidence="1">Uncharacterized protein</fullName>
    </submittedName>
</protein>
<accession>A0AA39FSH3</accession>
<dbReference type="AlphaFoldDB" id="A0AA39FSH3"/>
<gene>
    <name evidence="1" type="ORF">PV327_008805</name>
</gene>
<sequence length="143" mass="16949">MNDSSINVYGIEEDYNKQKSEIVPYYTSNYLNTNDKSPIHTLIIATVIDRKIDNDKSKKVYHFAWIQILSCLVSMQTSKHKAYSLICDRCLCHFYFQYSYENHRQDCINIYKIARMILSVGTKCWEAHRFNCVRLVFIIETIL</sequence>
<evidence type="ECO:0000313" key="2">
    <source>
        <dbReference type="Proteomes" id="UP001168972"/>
    </source>
</evidence>
<organism evidence="1 2">
    <name type="scientific">Microctonus hyperodae</name>
    <name type="common">Parasitoid wasp</name>
    <dbReference type="NCBI Taxonomy" id="165561"/>
    <lineage>
        <taxon>Eukaryota</taxon>
        <taxon>Metazoa</taxon>
        <taxon>Ecdysozoa</taxon>
        <taxon>Arthropoda</taxon>
        <taxon>Hexapoda</taxon>
        <taxon>Insecta</taxon>
        <taxon>Pterygota</taxon>
        <taxon>Neoptera</taxon>
        <taxon>Endopterygota</taxon>
        <taxon>Hymenoptera</taxon>
        <taxon>Apocrita</taxon>
        <taxon>Ichneumonoidea</taxon>
        <taxon>Braconidae</taxon>
        <taxon>Euphorinae</taxon>
        <taxon>Microctonus</taxon>
    </lineage>
</organism>
<dbReference type="EMBL" id="JAQQBR010000005">
    <property type="protein sequence ID" value="KAK0175020.1"/>
    <property type="molecule type" value="Genomic_DNA"/>
</dbReference>
<keyword evidence="2" id="KW-1185">Reference proteome</keyword>
<reference evidence="1" key="2">
    <citation type="submission" date="2023-03" db="EMBL/GenBank/DDBJ databases">
        <authorList>
            <person name="Inwood S.N."/>
            <person name="Skelly J.G."/>
            <person name="Guhlin J."/>
            <person name="Harrop T.W.R."/>
            <person name="Goldson S.G."/>
            <person name="Dearden P.K."/>
        </authorList>
    </citation>
    <scope>NUCLEOTIDE SEQUENCE</scope>
    <source>
        <strain evidence="1">Lincoln</strain>
        <tissue evidence="1">Whole body</tissue>
    </source>
</reference>
<proteinExistence type="predicted"/>
<comment type="caution">
    <text evidence="1">The sequence shown here is derived from an EMBL/GenBank/DDBJ whole genome shotgun (WGS) entry which is preliminary data.</text>
</comment>